<proteinExistence type="predicted"/>
<gene>
    <name evidence="2" type="primary">LOC117646854</name>
</gene>
<dbReference type="InParanoid" id="A0A6P8ZA75"/>
<dbReference type="AlphaFoldDB" id="A0A6P8ZA75"/>
<organism evidence="2">
    <name type="scientific">Thrips palmi</name>
    <name type="common">Melon thrips</name>
    <dbReference type="NCBI Taxonomy" id="161013"/>
    <lineage>
        <taxon>Eukaryota</taxon>
        <taxon>Metazoa</taxon>
        <taxon>Ecdysozoa</taxon>
        <taxon>Arthropoda</taxon>
        <taxon>Hexapoda</taxon>
        <taxon>Insecta</taxon>
        <taxon>Pterygota</taxon>
        <taxon>Neoptera</taxon>
        <taxon>Paraneoptera</taxon>
        <taxon>Thysanoptera</taxon>
        <taxon>Terebrantia</taxon>
        <taxon>Thripoidea</taxon>
        <taxon>Thripidae</taxon>
        <taxon>Thrips</taxon>
    </lineage>
</organism>
<dbReference type="GeneID" id="117646854"/>
<protein>
    <submittedName>
        <fullName evidence="2">Uncharacterized protein LOC117646854</fullName>
    </submittedName>
</protein>
<dbReference type="KEGG" id="tpal:117646854"/>
<dbReference type="RefSeq" id="XP_034244022.1">
    <property type="nucleotide sequence ID" value="XM_034388131.1"/>
</dbReference>
<keyword evidence="1" id="KW-1185">Reference proteome</keyword>
<dbReference type="Proteomes" id="UP000515158">
    <property type="component" value="Unplaced"/>
</dbReference>
<evidence type="ECO:0000313" key="1">
    <source>
        <dbReference type="Proteomes" id="UP000515158"/>
    </source>
</evidence>
<name>A0A6P8ZA75_THRPL</name>
<sequence length="142" mass="15703">MAANASSSSTPKLANNNVLADVTARLQNTMAAFANLNTGEDFTSISTLRRFHPYETTNFERVGTSFGDKIKCIIKIEQGEEVPVILPSRLSKLTDEDLFNLNEAIAEGQPPLFSVQRQAKASVRRVFNVPFDELVVCCIHNE</sequence>
<accession>A0A6P8ZA75</accession>
<reference evidence="2" key="1">
    <citation type="submission" date="2025-08" db="UniProtKB">
        <authorList>
            <consortium name="RefSeq"/>
        </authorList>
    </citation>
    <scope>IDENTIFICATION</scope>
    <source>
        <tissue evidence="2">Total insect</tissue>
    </source>
</reference>
<evidence type="ECO:0000313" key="2">
    <source>
        <dbReference type="RefSeq" id="XP_034244022.1"/>
    </source>
</evidence>
<dbReference type="OrthoDB" id="8235695at2759"/>